<dbReference type="GeneID" id="64766022"/>
<dbReference type="EMBL" id="MK977695">
    <property type="protein sequence ID" value="QDF18491.1"/>
    <property type="molecule type" value="Genomic_DNA"/>
</dbReference>
<reference evidence="1 2" key="1">
    <citation type="submission" date="2019-05" db="EMBL/GenBank/DDBJ databases">
        <authorList>
            <person name="Pope W.H."/>
            <person name="Garlena R.A."/>
            <person name="Russell D.A."/>
            <person name="Jacobs-Sera D."/>
            <person name="Hatfull G.F."/>
        </authorList>
    </citation>
    <scope>NUCLEOTIDE SEQUENCE [LARGE SCALE GENOMIC DNA]</scope>
</reference>
<gene>
    <name evidence="1" type="primary">4</name>
    <name evidence="1" type="ORF">SEA_PUPPER_4</name>
</gene>
<protein>
    <submittedName>
        <fullName evidence="1">Uncharacterized protein</fullName>
    </submittedName>
</protein>
<keyword evidence="2" id="KW-1185">Reference proteome</keyword>
<name>A0A4Y6EM58_9CAUD</name>
<dbReference type="KEGG" id="vg:64766022"/>
<accession>A0A4Y6EM58</accession>
<evidence type="ECO:0000313" key="1">
    <source>
        <dbReference type="EMBL" id="QDF18491.1"/>
    </source>
</evidence>
<sequence>MIELGARVKIAGARFGSEEGTVRYVGNTTVFVEWDLGYEMAYRPDELEVLR</sequence>
<dbReference type="Proteomes" id="UP000318375">
    <property type="component" value="Segment"/>
</dbReference>
<evidence type="ECO:0000313" key="2">
    <source>
        <dbReference type="Proteomes" id="UP000318375"/>
    </source>
</evidence>
<proteinExistence type="predicted"/>
<dbReference type="RefSeq" id="YP_010058793.1">
    <property type="nucleotide sequence ID" value="NC_054723.1"/>
</dbReference>
<organism evidence="1 2">
    <name type="scientific">Gordonia phage Pupper</name>
    <dbReference type="NCBI Taxonomy" id="2571249"/>
    <lineage>
        <taxon>Viruses</taxon>
        <taxon>Duplodnaviria</taxon>
        <taxon>Heunggongvirae</taxon>
        <taxon>Uroviricota</taxon>
        <taxon>Caudoviricetes</taxon>
        <taxon>Puppervirus</taxon>
        <taxon>Puppervirus Pupper</taxon>
    </lineage>
</organism>